<name>A0A9K3I6I2_HELAN</name>
<dbReference type="EMBL" id="MNCJ02000324">
    <property type="protein sequence ID" value="KAF5791067.1"/>
    <property type="molecule type" value="Genomic_DNA"/>
</dbReference>
<dbReference type="InterPro" id="IPR043128">
    <property type="entry name" value="Rev_trsase/Diguanyl_cyclase"/>
</dbReference>
<dbReference type="SUPFAM" id="SSF56672">
    <property type="entry name" value="DNA/RNA polymerases"/>
    <property type="match status" value="1"/>
</dbReference>
<keyword evidence="2 13" id="KW-0548">Nucleotidyltransferase</keyword>
<dbReference type="GO" id="GO:0003723">
    <property type="term" value="F:RNA binding"/>
    <property type="evidence" value="ECO:0007669"/>
    <property type="project" value="UniProtKB-KW"/>
</dbReference>
<reference evidence="13" key="2">
    <citation type="submission" date="2020-06" db="EMBL/GenBank/DDBJ databases">
        <title>Helianthus annuus Genome sequencing and assembly Release 2.</title>
        <authorList>
            <person name="Gouzy J."/>
            <person name="Langlade N."/>
            <person name="Munos S."/>
        </authorList>
    </citation>
    <scope>NUCLEOTIDE SEQUENCE</scope>
    <source>
        <tissue evidence="13">Leaves</tissue>
    </source>
</reference>
<accession>A0A9K3I6I2</accession>
<protein>
    <submittedName>
        <fullName evidence="13">Nucleotidyltransferase, Ribonuclease H</fullName>
        <ecNumber evidence="13">2.7.7.-</ecNumber>
        <ecNumber evidence="13">3.1.26.4</ecNumber>
    </submittedName>
</protein>
<dbReference type="GO" id="GO:0008270">
    <property type="term" value="F:zinc ion binding"/>
    <property type="evidence" value="ECO:0007669"/>
    <property type="project" value="UniProtKB-KW"/>
</dbReference>
<dbReference type="Pfam" id="PF00078">
    <property type="entry name" value="RVT_1"/>
    <property type="match status" value="1"/>
</dbReference>
<feature type="domain" description="CCHC-type" evidence="11">
    <location>
        <begin position="260"/>
        <end position="276"/>
    </location>
</feature>
<evidence type="ECO:0000313" key="14">
    <source>
        <dbReference type="Proteomes" id="UP000215914"/>
    </source>
</evidence>
<proteinExistence type="predicted"/>
<dbReference type="PROSITE" id="PS50878">
    <property type="entry name" value="RT_POL"/>
    <property type="match status" value="1"/>
</dbReference>
<dbReference type="CDD" id="cd09274">
    <property type="entry name" value="RNase_HI_RT_Ty3"/>
    <property type="match status" value="1"/>
</dbReference>
<dbReference type="CDD" id="cd01647">
    <property type="entry name" value="RT_LTR"/>
    <property type="match status" value="1"/>
</dbReference>
<dbReference type="Gene3D" id="3.10.20.370">
    <property type="match status" value="1"/>
</dbReference>
<dbReference type="Pfam" id="PF19259">
    <property type="entry name" value="Ty3_capsid"/>
    <property type="match status" value="1"/>
</dbReference>
<evidence type="ECO:0000256" key="9">
    <source>
        <dbReference type="PROSITE-ProRule" id="PRU00047"/>
    </source>
</evidence>
<dbReference type="GO" id="GO:0004523">
    <property type="term" value="F:RNA-DNA hybrid ribonuclease activity"/>
    <property type="evidence" value="ECO:0007669"/>
    <property type="project" value="UniProtKB-EC"/>
</dbReference>
<dbReference type="InterPro" id="IPR001969">
    <property type="entry name" value="Aspartic_peptidase_AS"/>
</dbReference>
<reference evidence="13" key="1">
    <citation type="journal article" date="2017" name="Nature">
        <title>The sunflower genome provides insights into oil metabolism, flowering and Asterid evolution.</title>
        <authorList>
            <person name="Badouin H."/>
            <person name="Gouzy J."/>
            <person name="Grassa C.J."/>
            <person name="Murat F."/>
            <person name="Staton S.E."/>
            <person name="Cottret L."/>
            <person name="Lelandais-Briere C."/>
            <person name="Owens G.L."/>
            <person name="Carrere S."/>
            <person name="Mayjonade B."/>
            <person name="Legrand L."/>
            <person name="Gill N."/>
            <person name="Kane N.C."/>
            <person name="Bowers J.E."/>
            <person name="Hubner S."/>
            <person name="Bellec A."/>
            <person name="Berard A."/>
            <person name="Berges H."/>
            <person name="Blanchet N."/>
            <person name="Boniface M.C."/>
            <person name="Brunel D."/>
            <person name="Catrice O."/>
            <person name="Chaidir N."/>
            <person name="Claudel C."/>
            <person name="Donnadieu C."/>
            <person name="Faraut T."/>
            <person name="Fievet G."/>
            <person name="Helmstetter N."/>
            <person name="King M."/>
            <person name="Knapp S.J."/>
            <person name="Lai Z."/>
            <person name="Le Paslier M.C."/>
            <person name="Lippi Y."/>
            <person name="Lorenzon L."/>
            <person name="Mandel J.R."/>
            <person name="Marage G."/>
            <person name="Marchand G."/>
            <person name="Marquand E."/>
            <person name="Bret-Mestries E."/>
            <person name="Morien E."/>
            <person name="Nambeesan S."/>
            <person name="Nguyen T."/>
            <person name="Pegot-Espagnet P."/>
            <person name="Pouilly N."/>
            <person name="Raftis F."/>
            <person name="Sallet E."/>
            <person name="Schiex T."/>
            <person name="Thomas J."/>
            <person name="Vandecasteele C."/>
            <person name="Vares D."/>
            <person name="Vear F."/>
            <person name="Vautrin S."/>
            <person name="Crespi M."/>
            <person name="Mangin B."/>
            <person name="Burke J.M."/>
            <person name="Salse J."/>
            <person name="Munos S."/>
            <person name="Vincourt P."/>
            <person name="Rieseberg L.H."/>
            <person name="Langlade N.B."/>
        </authorList>
    </citation>
    <scope>NUCLEOTIDE SEQUENCE</scope>
    <source>
        <tissue evidence="13">Leaves</tissue>
    </source>
</reference>
<keyword evidence="14" id="KW-1185">Reference proteome</keyword>
<dbReference type="Pfam" id="PF08284">
    <property type="entry name" value="RVP_2"/>
    <property type="match status" value="1"/>
</dbReference>
<dbReference type="InterPro" id="IPR045358">
    <property type="entry name" value="Ty3_capsid"/>
</dbReference>
<dbReference type="GO" id="GO:0006508">
    <property type="term" value="P:proteolysis"/>
    <property type="evidence" value="ECO:0007669"/>
    <property type="project" value="InterPro"/>
</dbReference>
<organism evidence="13 14">
    <name type="scientific">Helianthus annuus</name>
    <name type="common">Common sunflower</name>
    <dbReference type="NCBI Taxonomy" id="4232"/>
    <lineage>
        <taxon>Eukaryota</taxon>
        <taxon>Viridiplantae</taxon>
        <taxon>Streptophyta</taxon>
        <taxon>Embryophyta</taxon>
        <taxon>Tracheophyta</taxon>
        <taxon>Spermatophyta</taxon>
        <taxon>Magnoliopsida</taxon>
        <taxon>eudicotyledons</taxon>
        <taxon>Gunneridae</taxon>
        <taxon>Pentapetalae</taxon>
        <taxon>asterids</taxon>
        <taxon>campanulids</taxon>
        <taxon>Asterales</taxon>
        <taxon>Asteraceae</taxon>
        <taxon>Asteroideae</taxon>
        <taxon>Heliantheae alliance</taxon>
        <taxon>Heliantheae</taxon>
        <taxon>Helianthus</taxon>
    </lineage>
</organism>
<keyword evidence="8" id="KW-0511">Multifunctional enzyme</keyword>
<evidence type="ECO:0000259" key="11">
    <source>
        <dbReference type="PROSITE" id="PS50158"/>
    </source>
</evidence>
<dbReference type="AlphaFoldDB" id="A0A9K3I6I2"/>
<dbReference type="CDD" id="cd00303">
    <property type="entry name" value="retropepsin_like"/>
    <property type="match status" value="1"/>
</dbReference>
<dbReference type="Gene3D" id="2.40.70.10">
    <property type="entry name" value="Acid Proteases"/>
    <property type="match status" value="1"/>
</dbReference>
<dbReference type="InterPro" id="IPR001878">
    <property type="entry name" value="Znf_CCHC"/>
</dbReference>
<feature type="compositionally biased region" description="Low complexity" evidence="10">
    <location>
        <begin position="318"/>
        <end position="339"/>
    </location>
</feature>
<evidence type="ECO:0000256" key="1">
    <source>
        <dbReference type="ARBA" id="ARBA00022679"/>
    </source>
</evidence>
<keyword evidence="9" id="KW-0479">Metal-binding</keyword>
<dbReference type="Proteomes" id="UP000215914">
    <property type="component" value="Unassembled WGS sequence"/>
</dbReference>
<dbReference type="Gene3D" id="4.10.60.10">
    <property type="entry name" value="Zinc finger, CCHC-type"/>
    <property type="match status" value="1"/>
</dbReference>
<evidence type="ECO:0000256" key="2">
    <source>
        <dbReference type="ARBA" id="ARBA00022695"/>
    </source>
</evidence>
<feature type="region of interest" description="Disordered" evidence="10">
    <location>
        <begin position="170"/>
        <end position="259"/>
    </location>
</feature>
<keyword evidence="1 13" id="KW-0808">Transferase</keyword>
<evidence type="ECO:0000256" key="4">
    <source>
        <dbReference type="ARBA" id="ARBA00022759"/>
    </source>
</evidence>
<dbReference type="GO" id="GO:0015074">
    <property type="term" value="P:DNA integration"/>
    <property type="evidence" value="ECO:0007669"/>
    <property type="project" value="UniProtKB-KW"/>
</dbReference>
<keyword evidence="9" id="KW-0863">Zinc-finger</keyword>
<feature type="region of interest" description="Disordered" evidence="10">
    <location>
        <begin position="318"/>
        <end position="342"/>
    </location>
</feature>
<evidence type="ECO:0000256" key="7">
    <source>
        <dbReference type="ARBA" id="ARBA00022908"/>
    </source>
</evidence>
<dbReference type="InterPro" id="IPR021109">
    <property type="entry name" value="Peptidase_aspartic_dom_sf"/>
</dbReference>
<comment type="caution">
    <text evidence="13">The sequence shown here is derived from an EMBL/GenBank/DDBJ whole genome shotgun (WGS) entry which is preliminary data.</text>
</comment>
<evidence type="ECO:0000259" key="12">
    <source>
        <dbReference type="PROSITE" id="PS50878"/>
    </source>
</evidence>
<feature type="compositionally biased region" description="Basic and acidic residues" evidence="10">
    <location>
        <begin position="194"/>
        <end position="203"/>
    </location>
</feature>
<keyword evidence="7" id="KW-0229">DNA integration</keyword>
<feature type="compositionally biased region" description="Basic residues" evidence="10">
    <location>
        <begin position="244"/>
        <end position="253"/>
    </location>
</feature>
<dbReference type="InterPro" id="IPR000477">
    <property type="entry name" value="RT_dom"/>
</dbReference>
<feature type="compositionally biased region" description="Polar residues" evidence="10">
    <location>
        <begin position="204"/>
        <end position="217"/>
    </location>
</feature>
<dbReference type="InterPro" id="IPR041577">
    <property type="entry name" value="RT_RNaseH_2"/>
</dbReference>
<feature type="region of interest" description="Disordered" evidence="10">
    <location>
        <begin position="272"/>
        <end position="296"/>
    </location>
</feature>
<dbReference type="Gene3D" id="3.10.10.10">
    <property type="entry name" value="HIV Type 1 Reverse Transcriptase, subunit A, domain 1"/>
    <property type="match status" value="1"/>
</dbReference>
<dbReference type="EC" id="2.7.7.-" evidence="13"/>
<dbReference type="PROSITE" id="PS00141">
    <property type="entry name" value="ASP_PROTEASE"/>
    <property type="match status" value="1"/>
</dbReference>
<keyword evidence="5" id="KW-0460">Magnesium</keyword>
<dbReference type="SMART" id="SM00343">
    <property type="entry name" value="ZnF_C2HC"/>
    <property type="match status" value="2"/>
</dbReference>
<keyword evidence="4" id="KW-0255">Endonuclease</keyword>
<dbReference type="GO" id="GO:0016779">
    <property type="term" value="F:nucleotidyltransferase activity"/>
    <property type="evidence" value="ECO:0007669"/>
    <property type="project" value="UniProtKB-KW"/>
</dbReference>
<feature type="compositionally biased region" description="Low complexity" evidence="10">
    <location>
        <begin position="223"/>
        <end position="235"/>
    </location>
</feature>
<dbReference type="FunFam" id="3.10.20.370:FF:000001">
    <property type="entry name" value="Retrovirus-related Pol polyprotein from transposon 17.6-like protein"/>
    <property type="match status" value="1"/>
</dbReference>
<dbReference type="PROSITE" id="PS50158">
    <property type="entry name" value="ZF_CCHC"/>
    <property type="match status" value="2"/>
</dbReference>
<dbReference type="EC" id="3.1.26.4" evidence="13"/>
<keyword evidence="9" id="KW-0862">Zinc</keyword>
<dbReference type="GO" id="GO:0004190">
    <property type="term" value="F:aspartic-type endopeptidase activity"/>
    <property type="evidence" value="ECO:0007669"/>
    <property type="project" value="InterPro"/>
</dbReference>
<evidence type="ECO:0000256" key="5">
    <source>
        <dbReference type="ARBA" id="ARBA00022842"/>
    </source>
</evidence>
<gene>
    <name evidence="13" type="ORF">HanXRQr2_Chr09g0390471</name>
</gene>
<feature type="compositionally biased region" description="Low complexity" evidence="10">
    <location>
        <begin position="282"/>
        <end position="295"/>
    </location>
</feature>
<feature type="domain" description="CCHC-type" evidence="11">
    <location>
        <begin position="300"/>
        <end position="315"/>
    </location>
</feature>
<sequence length="930" mass="105898">MDCRPSTFSGTEGAVGLLHWFEKLESVFEMCECPEARRVRYATGTLEGIALTWWNAQVQLLGLAAANATPWNDFKELIKREYCTRDDIHKLEVELYHLKMTGSEIEAYTKRSNELAILCPTMVDPPVKRIELFLKGLAPEIQSHVTSANLNNIQDIQRLAHHLTDQAVEQNRLPKRISTTATVTTSATPATPSDNKRKWDGDSSKGSAIVQSQVQQQKIDHYQSPSQQSSGSRGQRVYRENHPRRNNCNRHHSGQCNKGRCQRCLKMGHEAKDCRSPRPVTQNQQQQQAQQNPQQGNKGCFHCGAECHFKRHCPQLNRNHNNNNNQGNRNNNGGNNNGNEARGRAFVLGQGEARNDPNVVMGKFLLDDFYVTVLFDSGADTSYMSLKVSQMLKRAPTPLNTKHVVELANGKSLEATHIVQDYNLILAGQTFSIDLIPIVLGSFDIVIGMDWLSQHHAEILCKEKIIRIPRSGKEPLEVQGDKSGAVVGIISFLKAQKCLRKGHTAILALVTDASAKEKRLKDIPVVRDFPQVFPEDLPGLPPHRQVEFQIELAPGAAPIARAPYRLAPTELEELSKQLQELLDKGFIRPSSSPWGAPVLFVKKKDGTFRMCIDYRELNKVTVKNRYPLPRIDDLFDQLQGSSYYSKIDLRSGYHQLRVRDEDVSKIAFRTRYGHYEFLVMPFGLTNAPAVFMDLMNRVCKPYLDKFVIVFIDNILIYSKSQEEHEQHLRLILELLRSEQLYAKFSKCDFWLREVHFLGHVVNKDGIHVDPSKVDSIRNWPAPRTPTEIRQFLGLAGYYRRFIKDFSKIAQPLTLLTQKGVTYRWGNTQETAFQHLKDRLCSAPILSLPEGTDDFVVYCDASIQGLGCVLMQRDKVIAYASRQLKVHERNYTTHNLELGAVVFALKMWRHYLYGTKCTIYTDHRSLEHIFK</sequence>
<dbReference type="Pfam" id="PF17919">
    <property type="entry name" value="RT_RNaseH_2"/>
    <property type="match status" value="1"/>
</dbReference>
<evidence type="ECO:0000313" key="13">
    <source>
        <dbReference type="EMBL" id="KAF5791067.1"/>
    </source>
</evidence>
<feature type="domain" description="Reverse transcriptase" evidence="12">
    <location>
        <begin position="582"/>
        <end position="761"/>
    </location>
</feature>
<feature type="compositionally biased region" description="Low complexity" evidence="10">
    <location>
        <begin position="178"/>
        <end position="193"/>
    </location>
</feature>
<evidence type="ECO:0000256" key="3">
    <source>
        <dbReference type="ARBA" id="ARBA00022722"/>
    </source>
</evidence>
<dbReference type="FunFam" id="3.30.70.270:FF:000020">
    <property type="entry name" value="Transposon Tf2-6 polyprotein-like Protein"/>
    <property type="match status" value="1"/>
</dbReference>
<keyword evidence="3" id="KW-0540">Nuclease</keyword>
<dbReference type="Gene3D" id="3.30.70.270">
    <property type="match status" value="2"/>
</dbReference>
<evidence type="ECO:0000256" key="10">
    <source>
        <dbReference type="SAM" id="MobiDB-lite"/>
    </source>
</evidence>
<dbReference type="Gramene" id="mRNA:HanXRQr2_Chr09g0390471">
    <property type="protein sequence ID" value="CDS:HanXRQr2_Chr09g0390471.1"/>
    <property type="gene ID" value="HanXRQr2_Chr09g0390471"/>
</dbReference>
<dbReference type="PANTHER" id="PTHR37984:SF5">
    <property type="entry name" value="PROTEIN NYNRIN-LIKE"/>
    <property type="match status" value="1"/>
</dbReference>
<evidence type="ECO:0000256" key="8">
    <source>
        <dbReference type="ARBA" id="ARBA00023268"/>
    </source>
</evidence>
<keyword evidence="13" id="KW-0378">Hydrolase</keyword>
<dbReference type="SUPFAM" id="SSF50630">
    <property type="entry name" value="Acid proteases"/>
    <property type="match status" value="1"/>
</dbReference>
<dbReference type="InterPro" id="IPR050951">
    <property type="entry name" value="Retrovirus_Pol_polyprotein"/>
</dbReference>
<dbReference type="InterPro" id="IPR043502">
    <property type="entry name" value="DNA/RNA_pol_sf"/>
</dbReference>
<keyword evidence="6" id="KW-0694">RNA-binding</keyword>
<evidence type="ECO:0000256" key="6">
    <source>
        <dbReference type="ARBA" id="ARBA00022884"/>
    </source>
</evidence>
<dbReference type="PANTHER" id="PTHR37984">
    <property type="entry name" value="PROTEIN CBG26694"/>
    <property type="match status" value="1"/>
</dbReference>